<dbReference type="InterPro" id="IPR015943">
    <property type="entry name" value="WD40/YVTN_repeat-like_dom_sf"/>
</dbReference>
<dbReference type="PROSITE" id="PS50088">
    <property type="entry name" value="ANK_REPEAT"/>
    <property type="match status" value="1"/>
</dbReference>
<feature type="compositionally biased region" description="Low complexity" evidence="5">
    <location>
        <begin position="707"/>
        <end position="720"/>
    </location>
</feature>
<feature type="region of interest" description="Disordered" evidence="5">
    <location>
        <begin position="705"/>
        <end position="732"/>
    </location>
</feature>
<feature type="repeat" description="ANK" evidence="3">
    <location>
        <begin position="1139"/>
        <end position="1171"/>
    </location>
</feature>
<dbReference type="STRING" id="28573.A0A0U1M7Q6"/>
<organism evidence="6 7">
    <name type="scientific">Talaromyces islandicus</name>
    <name type="common">Penicillium islandicum</name>
    <dbReference type="NCBI Taxonomy" id="28573"/>
    <lineage>
        <taxon>Eukaryota</taxon>
        <taxon>Fungi</taxon>
        <taxon>Dikarya</taxon>
        <taxon>Ascomycota</taxon>
        <taxon>Pezizomycotina</taxon>
        <taxon>Eurotiomycetes</taxon>
        <taxon>Eurotiomycetidae</taxon>
        <taxon>Eurotiales</taxon>
        <taxon>Trichocomaceae</taxon>
        <taxon>Talaromyces</taxon>
        <taxon>Talaromyces sect. Islandici</taxon>
    </lineage>
</organism>
<feature type="region of interest" description="Disordered" evidence="5">
    <location>
        <begin position="937"/>
        <end position="989"/>
    </location>
</feature>
<dbReference type="SMART" id="SM00320">
    <property type="entry name" value="WD40"/>
    <property type="match status" value="2"/>
</dbReference>
<dbReference type="PANTHER" id="PTHR43991">
    <property type="entry name" value="WD REPEAT PROTEIN (AFU_ORTHOLOGUE AFUA_8G05640)-RELATED"/>
    <property type="match status" value="1"/>
</dbReference>
<evidence type="ECO:0000256" key="4">
    <source>
        <dbReference type="PROSITE-ProRule" id="PRU00221"/>
    </source>
</evidence>
<dbReference type="OrthoDB" id="20669at2759"/>
<feature type="compositionally biased region" description="Polar residues" evidence="5">
    <location>
        <begin position="977"/>
        <end position="989"/>
    </location>
</feature>
<dbReference type="Proteomes" id="UP000054383">
    <property type="component" value="Unassembled WGS sequence"/>
</dbReference>
<proteinExistence type="predicted"/>
<dbReference type="InterPro" id="IPR036322">
    <property type="entry name" value="WD40_repeat_dom_sf"/>
</dbReference>
<evidence type="ECO:0000256" key="1">
    <source>
        <dbReference type="ARBA" id="ARBA00022574"/>
    </source>
</evidence>
<dbReference type="PROSITE" id="PS50082">
    <property type="entry name" value="WD_REPEATS_2"/>
    <property type="match status" value="1"/>
</dbReference>
<feature type="compositionally biased region" description="Polar residues" evidence="5">
    <location>
        <begin position="961"/>
        <end position="970"/>
    </location>
</feature>
<dbReference type="InterPro" id="IPR019775">
    <property type="entry name" value="WD40_repeat_CS"/>
</dbReference>
<keyword evidence="2" id="KW-0677">Repeat</keyword>
<dbReference type="SUPFAM" id="SSF50978">
    <property type="entry name" value="WD40 repeat-like"/>
    <property type="match status" value="1"/>
</dbReference>
<evidence type="ECO:0000256" key="3">
    <source>
        <dbReference type="PROSITE-ProRule" id="PRU00023"/>
    </source>
</evidence>
<name>A0A0U1M7Q6_TALIS</name>
<dbReference type="Gene3D" id="1.25.40.20">
    <property type="entry name" value="Ankyrin repeat-containing domain"/>
    <property type="match status" value="1"/>
</dbReference>
<protein>
    <submittedName>
        <fullName evidence="6">Envoplakin</fullName>
    </submittedName>
</protein>
<dbReference type="InterPro" id="IPR036770">
    <property type="entry name" value="Ankyrin_rpt-contain_sf"/>
</dbReference>
<reference evidence="6 7" key="1">
    <citation type="submission" date="2015-04" db="EMBL/GenBank/DDBJ databases">
        <authorList>
            <person name="Syromyatnikov M.Y."/>
            <person name="Popov V.N."/>
        </authorList>
    </citation>
    <scope>NUCLEOTIDE SEQUENCE [LARGE SCALE GENOMIC DNA]</scope>
    <source>
        <strain evidence="6">WF-38-12</strain>
    </source>
</reference>
<dbReference type="AlphaFoldDB" id="A0A0U1M7Q6"/>
<feature type="repeat" description="WD" evidence="4">
    <location>
        <begin position="513"/>
        <end position="554"/>
    </location>
</feature>
<gene>
    <name evidence="6" type="ORF">PISL3812_08724</name>
</gene>
<dbReference type="Gene3D" id="2.130.10.10">
    <property type="entry name" value="YVTN repeat-like/Quinoprotein amine dehydrogenase"/>
    <property type="match status" value="1"/>
</dbReference>
<accession>A0A0U1M7Q6</accession>
<dbReference type="InterPro" id="IPR002110">
    <property type="entry name" value="Ankyrin_rpt"/>
</dbReference>
<sequence length="1233" mass="138982">MPPSNFESSLIVSPVITQTLNDVESPTYLRLTSTDNLHNSGHLLLNERAHTISDGSRLSISNGSDEIDLEMPHRSDDLSRLTDSEIAEQMPGLASLLQRINNPSIIEPDRHNGRLVGNCNSLRSYCLSPEIDSEDDSSGPEDMSKFYSGLYTHIGNTDDDYYDDDDMSLEDFEDDGDCGKSQFGVGGLAYLSSRGIFEPEENTIDTHFSAPPTYERNLTIEQFIRLWRIQSTTPSSNTLHLPQPSIEAARVSLWDRPERTIRPERLDGEFYDIQQIPWKEKLCVRREDARALRDAWYTPYRNLDYQKDGFQQRLPQHEFYFREKAMYSNLRATIEHFQLRNLVSVTASNTVHFAHESRLVSWAPAYDHVTCPIDLSQPVPEIGFQGPVKISTMRSKYGLAVAGGFNGEYGIHAEGSQVGNTYGHVTKNFNGITNHIDIIQSRTNNSPMVVFASNDQHIRILDCARNEFISDHELSKPVNCTETSADGRLRVVIGDSPEACVLEADSGRPVQRLRGHRDFGFACAWSPDMLHIATSNQDKTVNIWDVRMWRILQSIDSDRAGYRSLRFSPIGGGPRTLLMCEPADRISIVNAQTYETRQVHDFFGEIGGADYTPDGSSIWVANADDLFGGLMEFERSQFGQRYGSASETSWKNRTSFVESTPDWYSDLPHEWMTESELDLSPRLRGAEIDEGHPAMSHQWIPVNSARTEQQQTQKQTQEETLMPASKKSQNDPIKNKKYNEVYKARKYKQVIEKWGPAGLNLAREYLIHHPQRLNGRRIDETTESEWPSILPHDWTYKLYRVANAVPSYEQGLEYIRYQVYQWFGSKKCPTTFPSAFILEKVYDMISNGSKPKKITEHQLKGKGLRIAKFGLLQCDDPGMDAGDGREEERSIQRRSPRYLCFPSAISIESQYRDSTRRASGAATDLVNLMTEYLSDRVGDTSDDSSDGFSPKDSIQSHDSIDTESTSPSTLTDKDTTSTHATKSSSGINSLDSLHPETITMIGKCLSMKDCMSLALTNHRCHSAVRPLLLQEFLTLAIDDGDLSRVKALLKDGAIVHQDIYEKDNCLDHPLVRAAARGQLRITRAFLNELQQEHHGVSLEQRKRLETAAFVTASGEGAQKLVEYFLLMQKDTVHVNCVFNEKTALSTAVARNQADVVDLLIESGACATREDLETAYRAGSANVATSILCKFPNLLYSHSDQFLHELHACICGELVGTKEELKEYMRAHDLGTIV</sequence>
<dbReference type="PROSITE" id="PS50294">
    <property type="entry name" value="WD_REPEATS_REGION"/>
    <property type="match status" value="1"/>
</dbReference>
<evidence type="ECO:0000313" key="7">
    <source>
        <dbReference type="Proteomes" id="UP000054383"/>
    </source>
</evidence>
<dbReference type="SUPFAM" id="SSF48403">
    <property type="entry name" value="Ankyrin repeat"/>
    <property type="match status" value="1"/>
</dbReference>
<keyword evidence="7" id="KW-1185">Reference proteome</keyword>
<evidence type="ECO:0000313" key="6">
    <source>
        <dbReference type="EMBL" id="CRG91674.1"/>
    </source>
</evidence>
<keyword evidence="1 4" id="KW-0853">WD repeat</keyword>
<dbReference type="PROSITE" id="PS50297">
    <property type="entry name" value="ANK_REP_REGION"/>
    <property type="match status" value="1"/>
</dbReference>
<dbReference type="PROSITE" id="PS00678">
    <property type="entry name" value="WD_REPEATS_1"/>
    <property type="match status" value="1"/>
</dbReference>
<evidence type="ECO:0000256" key="5">
    <source>
        <dbReference type="SAM" id="MobiDB-lite"/>
    </source>
</evidence>
<dbReference type="PANTHER" id="PTHR43991:SF12">
    <property type="entry name" value="WD REPEAT PROTEIN (AFU_ORTHOLOGUE AFUA_8G05640)"/>
    <property type="match status" value="1"/>
</dbReference>
<dbReference type="InterPro" id="IPR001680">
    <property type="entry name" value="WD40_rpt"/>
</dbReference>
<keyword evidence="3" id="KW-0040">ANK repeat</keyword>
<evidence type="ECO:0000256" key="2">
    <source>
        <dbReference type="ARBA" id="ARBA00022737"/>
    </source>
</evidence>
<dbReference type="EMBL" id="CVMT01000010">
    <property type="protein sequence ID" value="CRG91674.1"/>
    <property type="molecule type" value="Genomic_DNA"/>
</dbReference>